<dbReference type="FunFam" id="3.40.50.12780:FF:000025">
    <property type="entry name" value="luciferin 4-monooxygenase"/>
    <property type="match status" value="1"/>
</dbReference>
<dbReference type="AlphaFoldDB" id="A0A1I8M2A4"/>
<dbReference type="InterPro" id="IPR045851">
    <property type="entry name" value="AMP-bd_C_sf"/>
</dbReference>
<accession>A0A1I8M2A4</accession>
<dbReference type="RefSeq" id="XP_005183349.1">
    <property type="nucleotide sequence ID" value="XM_005183292.3"/>
</dbReference>
<evidence type="ECO:0000313" key="6">
    <source>
        <dbReference type="Proteomes" id="UP001652621"/>
    </source>
</evidence>
<dbReference type="SUPFAM" id="SSF56801">
    <property type="entry name" value="Acetyl-CoA synthetase-like"/>
    <property type="match status" value="1"/>
</dbReference>
<dbReference type="Gene3D" id="3.30.300.30">
    <property type="match status" value="1"/>
</dbReference>
<reference evidence="7" key="2">
    <citation type="submission" date="2025-04" db="UniProtKB">
        <authorList>
            <consortium name="RefSeq"/>
        </authorList>
    </citation>
    <scope>IDENTIFICATION</scope>
    <source>
        <strain evidence="7">Aabys</strain>
    </source>
</reference>
<evidence type="ECO:0000259" key="4">
    <source>
        <dbReference type="Pfam" id="PF13193"/>
    </source>
</evidence>
<dbReference type="VEuPathDB" id="VectorBase:MDOA000524"/>
<dbReference type="InterPro" id="IPR042099">
    <property type="entry name" value="ANL_N_sf"/>
</dbReference>
<dbReference type="Pfam" id="PF00501">
    <property type="entry name" value="AMP-binding"/>
    <property type="match status" value="1"/>
</dbReference>
<dbReference type="VEuPathDB" id="VectorBase:MDOMA2_011895"/>
<feature type="domain" description="AMP-binding enzyme C-terminal" evidence="4">
    <location>
        <begin position="463"/>
        <end position="541"/>
    </location>
</feature>
<dbReference type="KEGG" id="mde:101901254"/>
<dbReference type="STRING" id="7370.A0A1I8M2A4"/>
<organism evidence="5">
    <name type="scientific">Musca domestica</name>
    <name type="common">House fly</name>
    <dbReference type="NCBI Taxonomy" id="7370"/>
    <lineage>
        <taxon>Eukaryota</taxon>
        <taxon>Metazoa</taxon>
        <taxon>Ecdysozoa</taxon>
        <taxon>Arthropoda</taxon>
        <taxon>Hexapoda</taxon>
        <taxon>Insecta</taxon>
        <taxon>Pterygota</taxon>
        <taxon>Neoptera</taxon>
        <taxon>Endopterygota</taxon>
        <taxon>Diptera</taxon>
        <taxon>Brachycera</taxon>
        <taxon>Muscomorpha</taxon>
        <taxon>Muscoidea</taxon>
        <taxon>Muscidae</taxon>
        <taxon>Musca</taxon>
    </lineage>
</organism>
<gene>
    <name evidence="5" type="primary">101901254</name>
    <name evidence="7" type="synonym">LOC101901254</name>
</gene>
<comment type="subcellular location">
    <subcellularLocation>
        <location evidence="1">Peroxisome</location>
    </subcellularLocation>
</comment>
<dbReference type="EnsemblMetazoa" id="MDOA000524-RA">
    <property type="protein sequence ID" value="MDOA000524-PA"/>
    <property type="gene ID" value="MDOA000524"/>
</dbReference>
<protein>
    <submittedName>
        <fullName evidence="7">Luciferin 4-monooxygenase</fullName>
    </submittedName>
</protein>
<dbReference type="Gene3D" id="3.40.50.12780">
    <property type="entry name" value="N-terminal domain of ligase-like"/>
    <property type="match status" value="1"/>
</dbReference>
<evidence type="ECO:0000259" key="3">
    <source>
        <dbReference type="Pfam" id="PF00501"/>
    </source>
</evidence>
<evidence type="ECO:0000313" key="5">
    <source>
        <dbReference type="EnsemblMetazoa" id="MDOA000524-PA"/>
    </source>
</evidence>
<evidence type="ECO:0000313" key="7">
    <source>
        <dbReference type="RefSeq" id="XP_005183349.1"/>
    </source>
</evidence>
<dbReference type="GO" id="GO:0005777">
    <property type="term" value="C:peroxisome"/>
    <property type="evidence" value="ECO:0007669"/>
    <property type="project" value="UniProtKB-SubCell"/>
</dbReference>
<proteinExistence type="predicted"/>
<reference evidence="5" key="1">
    <citation type="submission" date="2020-05" db="UniProtKB">
        <authorList>
            <consortium name="EnsemblMetazoa"/>
        </authorList>
    </citation>
    <scope>IDENTIFICATION</scope>
    <source>
        <strain evidence="5">Aabys</strain>
    </source>
</reference>
<dbReference type="PANTHER" id="PTHR24096">
    <property type="entry name" value="LONG-CHAIN-FATTY-ACID--COA LIGASE"/>
    <property type="match status" value="1"/>
</dbReference>
<keyword evidence="2" id="KW-0576">Peroxisome</keyword>
<dbReference type="InterPro" id="IPR000873">
    <property type="entry name" value="AMP-dep_synth/lig_dom"/>
</dbReference>
<dbReference type="Pfam" id="PF13193">
    <property type="entry name" value="AMP-binding_C"/>
    <property type="match status" value="1"/>
</dbReference>
<dbReference type="OrthoDB" id="10253869at2759"/>
<dbReference type="GeneID" id="101901254"/>
<evidence type="ECO:0000256" key="1">
    <source>
        <dbReference type="ARBA" id="ARBA00004275"/>
    </source>
</evidence>
<dbReference type="PANTHER" id="PTHR24096:SF353">
    <property type="entry name" value="GH16244P-RELATED"/>
    <property type="match status" value="1"/>
</dbReference>
<feature type="domain" description="AMP-dependent synthetase/ligase" evidence="3">
    <location>
        <begin position="46"/>
        <end position="412"/>
    </location>
</feature>
<dbReference type="Proteomes" id="UP001652621">
    <property type="component" value="Unplaced"/>
</dbReference>
<evidence type="ECO:0000256" key="2">
    <source>
        <dbReference type="ARBA" id="ARBA00023140"/>
    </source>
</evidence>
<dbReference type="InterPro" id="IPR025110">
    <property type="entry name" value="AMP-bd_C"/>
</dbReference>
<keyword evidence="6" id="KW-1185">Reference proteome</keyword>
<dbReference type="GO" id="GO:0046949">
    <property type="term" value="P:fatty-acyl-CoA biosynthetic process"/>
    <property type="evidence" value="ECO:0007669"/>
    <property type="project" value="TreeGrafter"/>
</dbReference>
<dbReference type="GO" id="GO:0004467">
    <property type="term" value="F:long-chain fatty acid-CoA ligase activity"/>
    <property type="evidence" value="ECO:0007669"/>
    <property type="project" value="TreeGrafter"/>
</dbReference>
<sequence length="557" mass="61913">MKIKQSGVSYLSGTKYDKMEKIWSGPKSKEIYSRDMTVGEAIVLQLRKTPQRVIQILESTGESLTAQEFLDHSMALAKNMLEMGIVAGDIVGGYAKMSLHLGTVMLASFLCGTPVHGVFQSFEKDIIANIYATTRPKIIFCDAENYKNALYVVQKLQLDAKIILMTGSTEGVLNIKDLVKKREDVDDLSIFPCTKMTSSDTAAILSSSGTTGTPKGILCSHHAMLHNVPYLNATMDSVLMCFSSMFWATGVTHFVQGLLYSALRIVPDRPYRPEYFLDVIKRYKVTHCFATSAQIADWVMNINEDVIRTALRSIDTLMTGGSAVPQPIQDKIIDILSNNTKRPGFVMIYGSSEIFLGCSINGGYPYESKAKTVGKLWLNREVCIVDENGKRLGPNETGEIYVHTPNIWMGYYENPKATAQAKDGKWIRTGDLGCFDEEGFLHLMGRSKEMIKWISFQISPQAIEELLEPLPGVAEVCVFGVPDLAAGSLVACGIVRTPDKEGDLLTEEMVNEYLESKMDGLYLLRGGVYFIDALPRTDTGKVQRLKMLQLIEEEIDR</sequence>
<name>A0A1I8M2A4_MUSDO</name>
<dbReference type="eggNOG" id="KOG1176">
    <property type="taxonomic scope" value="Eukaryota"/>
</dbReference>